<evidence type="ECO:0000256" key="1">
    <source>
        <dbReference type="ARBA" id="ARBA00004141"/>
    </source>
</evidence>
<feature type="transmembrane region" description="Helical" evidence="5">
    <location>
        <begin position="41"/>
        <end position="58"/>
    </location>
</feature>
<dbReference type="GO" id="GO:0016020">
    <property type="term" value="C:membrane"/>
    <property type="evidence" value="ECO:0007669"/>
    <property type="project" value="UniProtKB-SubCell"/>
</dbReference>
<protein>
    <recommendedName>
        <fullName evidence="6">EamA domain-containing protein</fullName>
    </recommendedName>
</protein>
<dbReference type="EMBL" id="AOIV01000011">
    <property type="protein sequence ID" value="ELZ32439.1"/>
    <property type="molecule type" value="Genomic_DNA"/>
</dbReference>
<dbReference type="PANTHER" id="PTHR32322:SF2">
    <property type="entry name" value="EAMA DOMAIN-CONTAINING PROTEIN"/>
    <property type="match status" value="1"/>
</dbReference>
<dbReference type="RefSeq" id="WP_008385057.1">
    <property type="nucleotide sequence ID" value="NZ_AOIV01000011.1"/>
</dbReference>
<evidence type="ECO:0000256" key="2">
    <source>
        <dbReference type="ARBA" id="ARBA00022692"/>
    </source>
</evidence>
<evidence type="ECO:0000256" key="3">
    <source>
        <dbReference type="ARBA" id="ARBA00022989"/>
    </source>
</evidence>
<dbReference type="PANTHER" id="PTHR32322">
    <property type="entry name" value="INNER MEMBRANE TRANSPORTER"/>
    <property type="match status" value="1"/>
</dbReference>
<comment type="subcellular location">
    <subcellularLocation>
        <location evidence="1">Membrane</location>
        <topology evidence="1">Multi-pass membrane protein</topology>
    </subcellularLocation>
</comment>
<dbReference type="InterPro" id="IPR050638">
    <property type="entry name" value="AA-Vitamin_Transporters"/>
</dbReference>
<feature type="domain" description="EamA" evidence="6">
    <location>
        <begin position="3"/>
        <end position="109"/>
    </location>
</feature>
<dbReference type="InParanoid" id="M0DE49"/>
<sequence length="127" mass="13418">MPAATTTVLLLALGGAVLHAGSILSGEPQAVTLASTFVGSYLYLAVVATTMAFVAYFSLLDQVGPHQANLVVYVVSIVATIVGWAWLGEHLPVVTLAGFLVIFGGFLVVKWSELSRSVRDAWVRTRG</sequence>
<dbReference type="InterPro" id="IPR037185">
    <property type="entry name" value="EmrE-like"/>
</dbReference>
<feature type="transmembrane region" description="Helical" evidence="5">
    <location>
        <begin position="93"/>
        <end position="109"/>
    </location>
</feature>
<evidence type="ECO:0000256" key="4">
    <source>
        <dbReference type="ARBA" id="ARBA00023136"/>
    </source>
</evidence>
<proteinExistence type="predicted"/>
<keyword evidence="3 5" id="KW-1133">Transmembrane helix</keyword>
<dbReference type="Proteomes" id="UP000011513">
    <property type="component" value="Unassembled WGS sequence"/>
</dbReference>
<evidence type="ECO:0000256" key="5">
    <source>
        <dbReference type="SAM" id="Phobius"/>
    </source>
</evidence>
<organism evidence="7 8">
    <name type="scientific">Halogeometricum pallidum JCM 14848</name>
    <dbReference type="NCBI Taxonomy" id="1227487"/>
    <lineage>
        <taxon>Archaea</taxon>
        <taxon>Methanobacteriati</taxon>
        <taxon>Methanobacteriota</taxon>
        <taxon>Stenosarchaea group</taxon>
        <taxon>Halobacteria</taxon>
        <taxon>Halobacteriales</taxon>
        <taxon>Haloferacaceae</taxon>
        <taxon>Halogeometricum</taxon>
    </lineage>
</organism>
<dbReference type="Pfam" id="PF00892">
    <property type="entry name" value="EamA"/>
    <property type="match status" value="1"/>
</dbReference>
<name>M0DE49_HALPD</name>
<keyword evidence="4 5" id="KW-0472">Membrane</keyword>
<dbReference type="InterPro" id="IPR000620">
    <property type="entry name" value="EamA_dom"/>
</dbReference>
<keyword evidence="8" id="KW-1185">Reference proteome</keyword>
<keyword evidence="2 5" id="KW-0812">Transmembrane</keyword>
<dbReference type="eggNOG" id="arCOG00271">
    <property type="taxonomic scope" value="Archaea"/>
</dbReference>
<comment type="caution">
    <text evidence="7">The sequence shown here is derived from an EMBL/GenBank/DDBJ whole genome shotgun (WGS) entry which is preliminary data.</text>
</comment>
<evidence type="ECO:0000313" key="8">
    <source>
        <dbReference type="Proteomes" id="UP000011513"/>
    </source>
</evidence>
<gene>
    <name evidence="7" type="ORF">C474_06437</name>
</gene>
<evidence type="ECO:0000313" key="7">
    <source>
        <dbReference type="EMBL" id="ELZ32439.1"/>
    </source>
</evidence>
<accession>M0DE49</accession>
<evidence type="ECO:0000259" key="6">
    <source>
        <dbReference type="Pfam" id="PF00892"/>
    </source>
</evidence>
<dbReference type="AlphaFoldDB" id="M0DE49"/>
<feature type="transmembrane region" description="Helical" evidence="5">
    <location>
        <begin position="70"/>
        <end position="87"/>
    </location>
</feature>
<dbReference type="SUPFAM" id="SSF103481">
    <property type="entry name" value="Multidrug resistance efflux transporter EmrE"/>
    <property type="match status" value="1"/>
</dbReference>
<reference evidence="7 8" key="1">
    <citation type="journal article" date="2014" name="PLoS Genet.">
        <title>Phylogenetically driven sequencing of extremely halophilic archaea reveals strategies for static and dynamic osmo-response.</title>
        <authorList>
            <person name="Becker E.A."/>
            <person name="Seitzer P.M."/>
            <person name="Tritt A."/>
            <person name="Larsen D."/>
            <person name="Krusor M."/>
            <person name="Yao A.I."/>
            <person name="Wu D."/>
            <person name="Madern D."/>
            <person name="Eisen J.A."/>
            <person name="Darling A.E."/>
            <person name="Facciotti M.T."/>
        </authorList>
    </citation>
    <scope>NUCLEOTIDE SEQUENCE [LARGE SCALE GENOMIC DNA]</scope>
    <source>
        <strain evidence="7 8">JCM 14848</strain>
    </source>
</reference>